<dbReference type="OrthoDB" id="5287961at2"/>
<dbReference type="InterPro" id="IPR011519">
    <property type="entry name" value="UnbV_ASPIC"/>
</dbReference>
<dbReference type="RefSeq" id="WP_146455852.1">
    <property type="nucleotide sequence ID" value="NZ_SJPW01000002.1"/>
</dbReference>
<dbReference type="Proteomes" id="UP000318288">
    <property type="component" value="Unassembled WGS sequence"/>
</dbReference>
<sequence length="966" mass="106108">MVAEPEPRLKSVDSLESRLADAERFLESGQYGEATTAIEAVLIEQPNHGYGQLLSAQIKHGQGNTREALAILNEAEENSPEYAERFINESARLLISDEDIIGAITQYERLLKISPGDTKTRRLIASLFNQLGLRFDANEHFRVLCRSVPMEIHELRCLLAPTSDVGRTKATQWASQSDQSLVDALADLNRNRIEECVAQLRNEPLVQQKNPAAMCLLGFALSMQRDDDAFTRWYAQREKAWDRYPDFWIAIGNAMTLAGKHDDGIRAYAAAVAREPMHRSAVLRLGQSLAAVGQTDDAKLVMARAKEIGDLVELVGEVAAAPKSSANAFNILTSEQSRMGQPYQAWAWRFIGTSLFDPRSATMQHHAMGLASAKSLFDRDKQRSVSLCHVKVEPLTYADLRSDLDKATEPIAASDSQRWSQNSSATPVYQNVAQRTGLDFRYINANPVVHKDFLLHQALGAGIACIDFDLDGRVDVYAAQGGFNVSPRKREGSEPASSNAMFRNLGNRFVEVCTKANSDDLGYSMGVTAGDWNQDGFQDLVIGNMFANTLMINQGDGTFHKATTGKQWNRGVYTTGVAIADLNGDALPEILEVNYVDDERIFTAIKYGADGKPLRYPGPTQFRAGVDRVFFSVGDGSMASSILAESPNDPDRRAAMGLVVGDFDGKPGNEVFVANDQTANHFWKANRSDVDIPNRFTDLALVQGVGLGVRGMPLASMGVAVADFDHNGRPDLHVTTFNDELSNHFLQQPSGAFDDQVVASGIGRHSREHVGFGTQAVDFDNNSTEDLWVGNGHIEDFNDGQDFKMPIQLLIHSQDGFQQADLPDDEPFFQAKHLSRALARLDWNNDGLVDVVVGDLEEPLALLENQTETSNGWVSIQLVGTRCERDAIGAKIEVQAGGETLNSFVCTGDGYMCRNQNRVFVGLGQHAKIDSLAVDWPDGTRQVTTSLSVNQHIIVTQGIDDVFVCD</sequence>
<proteinExistence type="predicted"/>
<organism evidence="3 4">
    <name type="scientific">Rubripirellula tenax</name>
    <dbReference type="NCBI Taxonomy" id="2528015"/>
    <lineage>
        <taxon>Bacteria</taxon>
        <taxon>Pseudomonadati</taxon>
        <taxon>Planctomycetota</taxon>
        <taxon>Planctomycetia</taxon>
        <taxon>Pirellulales</taxon>
        <taxon>Pirellulaceae</taxon>
        <taxon>Rubripirellula</taxon>
    </lineage>
</organism>
<dbReference type="EMBL" id="SJPW01000002">
    <property type="protein sequence ID" value="TWU58744.1"/>
    <property type="molecule type" value="Genomic_DNA"/>
</dbReference>
<dbReference type="InterPro" id="IPR027039">
    <property type="entry name" value="Crtac1"/>
</dbReference>
<feature type="domain" description="ASPIC/UnbV" evidence="2">
    <location>
        <begin position="887"/>
        <end position="952"/>
    </location>
</feature>
<dbReference type="InterPro" id="IPR028994">
    <property type="entry name" value="Integrin_alpha_N"/>
</dbReference>
<dbReference type="Gene3D" id="2.130.10.130">
    <property type="entry name" value="Integrin alpha, N-terminal"/>
    <property type="match status" value="2"/>
</dbReference>
<dbReference type="SUPFAM" id="SSF69318">
    <property type="entry name" value="Integrin alpha N-terminal domain"/>
    <property type="match status" value="1"/>
</dbReference>
<dbReference type="Pfam" id="PF07593">
    <property type="entry name" value="UnbV_ASPIC"/>
    <property type="match status" value="1"/>
</dbReference>
<dbReference type="Gene3D" id="1.25.40.10">
    <property type="entry name" value="Tetratricopeptide repeat domain"/>
    <property type="match status" value="2"/>
</dbReference>
<evidence type="ECO:0000313" key="3">
    <source>
        <dbReference type="EMBL" id="TWU58744.1"/>
    </source>
</evidence>
<dbReference type="Pfam" id="PF13432">
    <property type="entry name" value="TPR_16"/>
    <property type="match status" value="2"/>
</dbReference>
<dbReference type="PANTHER" id="PTHR16026:SF0">
    <property type="entry name" value="CARTILAGE ACIDIC PROTEIN 1"/>
    <property type="match status" value="1"/>
</dbReference>
<dbReference type="SUPFAM" id="SSF48452">
    <property type="entry name" value="TPR-like"/>
    <property type="match status" value="1"/>
</dbReference>
<dbReference type="Pfam" id="PF13517">
    <property type="entry name" value="FG-GAP_3"/>
    <property type="match status" value="1"/>
</dbReference>
<name>A0A5C6FEX0_9BACT</name>
<keyword evidence="1" id="KW-0732">Signal</keyword>
<evidence type="ECO:0000313" key="4">
    <source>
        <dbReference type="Proteomes" id="UP000318288"/>
    </source>
</evidence>
<protein>
    <submittedName>
        <fullName evidence="3">ASPIC and UnbV</fullName>
    </submittedName>
</protein>
<comment type="caution">
    <text evidence="3">The sequence shown here is derived from an EMBL/GenBank/DDBJ whole genome shotgun (WGS) entry which is preliminary data.</text>
</comment>
<dbReference type="AlphaFoldDB" id="A0A5C6FEX0"/>
<dbReference type="PANTHER" id="PTHR16026">
    <property type="entry name" value="CARTILAGE ACIDIC PROTEIN 1"/>
    <property type="match status" value="1"/>
</dbReference>
<evidence type="ECO:0000256" key="1">
    <source>
        <dbReference type="ARBA" id="ARBA00022729"/>
    </source>
</evidence>
<keyword evidence="4" id="KW-1185">Reference proteome</keyword>
<gene>
    <name evidence="3" type="ORF">Poly51_15240</name>
</gene>
<accession>A0A5C6FEX0</accession>
<dbReference type="InterPro" id="IPR011990">
    <property type="entry name" value="TPR-like_helical_dom_sf"/>
</dbReference>
<evidence type="ECO:0000259" key="2">
    <source>
        <dbReference type="Pfam" id="PF07593"/>
    </source>
</evidence>
<reference evidence="3 4" key="1">
    <citation type="submission" date="2019-02" db="EMBL/GenBank/DDBJ databases">
        <title>Deep-cultivation of Planctomycetes and their phenomic and genomic characterization uncovers novel biology.</title>
        <authorList>
            <person name="Wiegand S."/>
            <person name="Jogler M."/>
            <person name="Boedeker C."/>
            <person name="Pinto D."/>
            <person name="Vollmers J."/>
            <person name="Rivas-Marin E."/>
            <person name="Kohn T."/>
            <person name="Peeters S.H."/>
            <person name="Heuer A."/>
            <person name="Rast P."/>
            <person name="Oberbeckmann S."/>
            <person name="Bunk B."/>
            <person name="Jeske O."/>
            <person name="Meyerdierks A."/>
            <person name="Storesund J.E."/>
            <person name="Kallscheuer N."/>
            <person name="Luecker S."/>
            <person name="Lage O.M."/>
            <person name="Pohl T."/>
            <person name="Merkel B.J."/>
            <person name="Hornburger P."/>
            <person name="Mueller R.-W."/>
            <person name="Bruemmer F."/>
            <person name="Labrenz M."/>
            <person name="Spormann A.M."/>
            <person name="Op Den Camp H."/>
            <person name="Overmann J."/>
            <person name="Amann R."/>
            <person name="Jetten M.S.M."/>
            <person name="Mascher T."/>
            <person name="Medema M.H."/>
            <person name="Devos D.P."/>
            <person name="Kaster A.-K."/>
            <person name="Ovreas L."/>
            <person name="Rohde M."/>
            <person name="Galperin M.Y."/>
            <person name="Jogler C."/>
        </authorList>
    </citation>
    <scope>NUCLEOTIDE SEQUENCE [LARGE SCALE GENOMIC DNA]</scope>
    <source>
        <strain evidence="3 4">Poly51</strain>
    </source>
</reference>
<dbReference type="InterPro" id="IPR013517">
    <property type="entry name" value="FG-GAP"/>
</dbReference>